<gene>
    <name evidence="2" type="ordered locus">SUB1343</name>
</gene>
<organism evidence="2 3">
    <name type="scientific">Streptococcus uberis (strain ATCC BAA-854 / 0140J)</name>
    <dbReference type="NCBI Taxonomy" id="218495"/>
    <lineage>
        <taxon>Bacteria</taxon>
        <taxon>Bacillati</taxon>
        <taxon>Bacillota</taxon>
        <taxon>Bacilli</taxon>
        <taxon>Lactobacillales</taxon>
        <taxon>Streptococcaceae</taxon>
        <taxon>Streptococcus</taxon>
    </lineage>
</organism>
<dbReference type="InterPro" id="IPR043714">
    <property type="entry name" value="DUF5655"/>
</dbReference>
<reference evidence="3" key="1">
    <citation type="journal article" date="2009" name="BMC Genomics">
        <title>Evidence for niche adaptation in the genome of the bovine pathogen Streptococcus uberis.</title>
        <authorList>
            <person name="Ward P.N."/>
            <person name="Holden M.T.G."/>
            <person name="Leigh J.A."/>
            <person name="Lennard N."/>
            <person name="Bignell A."/>
            <person name="Barron A."/>
            <person name="Clark L."/>
            <person name="Quail M.A."/>
            <person name="Woodward J."/>
            <person name="Barrell B.G."/>
            <person name="Egan S.A."/>
            <person name="Field T.R."/>
            <person name="Maskell D."/>
            <person name="Kehoe M."/>
            <person name="Dowson C.G."/>
            <person name="Chanter N."/>
            <person name="Whatmore A.M."/>
            <person name="Bentley S.D."/>
            <person name="Parkhill J."/>
        </authorList>
    </citation>
    <scope>NUCLEOTIDE SEQUENCE [LARGE SCALE GENOMIC DNA]</scope>
    <source>
        <strain evidence="3">ATCC BAA-854 / 0140J</strain>
    </source>
</reference>
<proteinExistence type="predicted"/>
<dbReference type="Pfam" id="PF18899">
    <property type="entry name" value="DUF5655"/>
    <property type="match status" value="1"/>
</dbReference>
<evidence type="ECO:0000313" key="2">
    <source>
        <dbReference type="EMBL" id="CAR42911.1"/>
    </source>
</evidence>
<dbReference type="Proteomes" id="UP000000449">
    <property type="component" value="Chromosome"/>
</dbReference>
<accession>B9DV02</accession>
<dbReference type="Gene3D" id="3.40.1350.10">
    <property type="match status" value="1"/>
</dbReference>
<dbReference type="STRING" id="218495.SUB1343"/>
<dbReference type="EMBL" id="AM946015">
    <property type="protein sequence ID" value="CAR42911.1"/>
    <property type="molecule type" value="Genomic_DNA"/>
</dbReference>
<sequence length="299" mass="34901">MELYKISKNNLTQLNEISYKLEKDLQNIFEQNLELITGLEFICSEFSIQNQRFDTLAFDKENNAFVIIEYKRSLNNSVFDQGISYLNTLLKFKADFVLEYNEKTGSNFTKKSIDWSQSKVIFVSPVFNTVQKTAVDFKDLNIELWELNRFSDDILVVNNILKSENAPSIKKTNNSAKLDSLKEIKTYTEDDHLKGKSENVIECYEYFKEALYRLLPEIKLEPKKLYIAFKKDKKNVTDVEIQKTQLKIYINAKKGTLNDPKKLMSDISNIGHWGNGDYQIIIKNTKNIEYIMSLIMQLV</sequence>
<dbReference type="GO" id="GO:0003676">
    <property type="term" value="F:nucleic acid binding"/>
    <property type="evidence" value="ECO:0007669"/>
    <property type="project" value="InterPro"/>
</dbReference>
<keyword evidence="3" id="KW-1185">Reference proteome</keyword>
<name>B9DV02_STRU0</name>
<evidence type="ECO:0000313" key="3">
    <source>
        <dbReference type="Proteomes" id="UP000000449"/>
    </source>
</evidence>
<dbReference type="HOGENOM" id="CLU_080101_0_0_9"/>
<dbReference type="AlphaFoldDB" id="B9DV02"/>
<dbReference type="InterPro" id="IPR011856">
    <property type="entry name" value="tRNA_endonuc-like_dom_sf"/>
</dbReference>
<dbReference type="eggNOG" id="COG3586">
    <property type="taxonomic scope" value="Bacteria"/>
</dbReference>
<dbReference type="RefSeq" id="WP_015911665.1">
    <property type="nucleotide sequence ID" value="NC_012004.1"/>
</dbReference>
<dbReference type="OrthoDB" id="9798761at2"/>
<feature type="domain" description="DUF5655" evidence="1">
    <location>
        <begin position="189"/>
        <end position="297"/>
    </location>
</feature>
<dbReference type="KEGG" id="sub:SUB1343"/>
<evidence type="ECO:0000259" key="1">
    <source>
        <dbReference type="Pfam" id="PF18899"/>
    </source>
</evidence>
<protein>
    <recommendedName>
        <fullName evidence="1">DUF5655 domain-containing protein</fullName>
    </recommendedName>
</protein>